<feature type="region of interest" description="Disordered" evidence="1">
    <location>
        <begin position="487"/>
        <end position="529"/>
    </location>
</feature>
<proteinExistence type="predicted"/>
<evidence type="ECO:0000313" key="2">
    <source>
        <dbReference type="EMBL" id="KAJ8894994.1"/>
    </source>
</evidence>
<organism evidence="2 3">
    <name type="scientific">Dryococelus australis</name>
    <dbReference type="NCBI Taxonomy" id="614101"/>
    <lineage>
        <taxon>Eukaryota</taxon>
        <taxon>Metazoa</taxon>
        <taxon>Ecdysozoa</taxon>
        <taxon>Arthropoda</taxon>
        <taxon>Hexapoda</taxon>
        <taxon>Insecta</taxon>
        <taxon>Pterygota</taxon>
        <taxon>Neoptera</taxon>
        <taxon>Polyneoptera</taxon>
        <taxon>Phasmatodea</taxon>
        <taxon>Verophasmatodea</taxon>
        <taxon>Anareolatae</taxon>
        <taxon>Phasmatidae</taxon>
        <taxon>Eurycanthinae</taxon>
        <taxon>Dryococelus</taxon>
    </lineage>
</organism>
<sequence>MTYSPTANGVPFAACSSQSEAMVVPAASCSQSENGYLEIKGNATSLFSCVLIDTTTQRPITKLRYWLRATTVKQVVTLVSHQREPGSTPGRVTRFSQVGIMPDDAVVRRVFSCISRFPAPSFRRRSIFTSITLVGSQDFTNREGYKSEVGRSADWRGESSRHMSITPRLAVSFFLWSLFLNEAFICLASRNASNYRIKFVHVATVAEQLACSPPTKAIPVQSPAGSRPKNIRMWESCRTMPLVGGFSHGSPVSPALSFRCCSIITSIALLRPCYNCHVPCPRLRHETRTQFAATIDVLSCPQQTLRSHSNLFRHVKARLATVRPSRASTAVRGCRSSSAIVGPASAADLPLLQPTRMPAPLGRRRSLLWTPAWRVGTPFANQRLVTHSPPGKPANRERFAACRSQSGKGSVPRTSCRNGSRVAGLFRLRFRVRLLTVFVVYCRTGVKARLGVVRRERTSTCVRGRQRLGGARRPTRDDHDHALLASPLLSFTPPHARRKSAQTNHPPSRIQAHRARQGLSKCSAEVGASRPDVRRQATLVLRPRRDVPLDFSAPRRS</sequence>
<evidence type="ECO:0000256" key="1">
    <source>
        <dbReference type="SAM" id="MobiDB-lite"/>
    </source>
</evidence>
<dbReference type="Proteomes" id="UP001159363">
    <property type="component" value="Chromosome 1"/>
</dbReference>
<name>A0ABQ9IE87_9NEOP</name>
<reference evidence="2 3" key="1">
    <citation type="submission" date="2023-02" db="EMBL/GenBank/DDBJ databases">
        <title>LHISI_Scaffold_Assembly.</title>
        <authorList>
            <person name="Stuart O.P."/>
            <person name="Cleave R."/>
            <person name="Magrath M.J.L."/>
            <person name="Mikheyev A.S."/>
        </authorList>
    </citation>
    <scope>NUCLEOTIDE SEQUENCE [LARGE SCALE GENOMIC DNA]</scope>
    <source>
        <strain evidence="2">Daus_M_001</strain>
        <tissue evidence="2">Leg muscle</tissue>
    </source>
</reference>
<evidence type="ECO:0000313" key="3">
    <source>
        <dbReference type="Proteomes" id="UP001159363"/>
    </source>
</evidence>
<keyword evidence="3" id="KW-1185">Reference proteome</keyword>
<comment type="caution">
    <text evidence="2">The sequence shown here is derived from an EMBL/GenBank/DDBJ whole genome shotgun (WGS) entry which is preliminary data.</text>
</comment>
<dbReference type="EMBL" id="JARBHB010000001">
    <property type="protein sequence ID" value="KAJ8894994.1"/>
    <property type="molecule type" value="Genomic_DNA"/>
</dbReference>
<gene>
    <name evidence="2" type="ORF">PR048_000303</name>
</gene>
<protein>
    <submittedName>
        <fullName evidence="2">Uncharacterized protein</fullName>
    </submittedName>
</protein>
<accession>A0ABQ9IE87</accession>